<feature type="signal peptide" evidence="1">
    <location>
        <begin position="1"/>
        <end position="20"/>
    </location>
</feature>
<name>A0ABW7FZ17_9BURK</name>
<evidence type="ECO:0000256" key="1">
    <source>
        <dbReference type="SAM" id="SignalP"/>
    </source>
</evidence>
<dbReference type="Proteomes" id="UP001606099">
    <property type="component" value="Unassembled WGS sequence"/>
</dbReference>
<dbReference type="RefSeq" id="WP_394462809.1">
    <property type="nucleotide sequence ID" value="NZ_JBIGHZ010000005.1"/>
</dbReference>
<evidence type="ECO:0000313" key="2">
    <source>
        <dbReference type="EMBL" id="MFG6449537.1"/>
    </source>
</evidence>
<proteinExistence type="predicted"/>
<dbReference type="NCBIfam" id="NF045614">
    <property type="entry name" value="efflu_CzcI_Cupr"/>
    <property type="match status" value="1"/>
</dbReference>
<dbReference type="EMBL" id="JBIGHZ010000005">
    <property type="protein sequence ID" value="MFG6449537.1"/>
    <property type="molecule type" value="Genomic_DNA"/>
</dbReference>
<reference evidence="2 3" key="1">
    <citation type="submission" date="2024-08" db="EMBL/GenBank/DDBJ databases">
        <authorList>
            <person name="Lu H."/>
        </authorList>
    </citation>
    <scope>NUCLEOTIDE SEQUENCE [LARGE SCALE GENOMIC DNA]</scope>
    <source>
        <strain evidence="2 3">BYS180W</strain>
    </source>
</reference>
<sequence length="120" mass="12643">MRRLFAILLMALLPVQFTWAAVTSYCGHESGAASQHFGHHEHQHNADAVAKKVDDASASKTLGGSDLDCAHCHGSCTGMACPSANLTSPTLASQPAAPAQCVVRSMVHSPPERPQWALLA</sequence>
<feature type="chain" id="PRO_5047228052" evidence="1">
    <location>
        <begin position="21"/>
        <end position="120"/>
    </location>
</feature>
<organism evidence="2 3">
    <name type="scientific">Roseateles rivi</name>
    <dbReference type="NCBI Taxonomy" id="3299028"/>
    <lineage>
        <taxon>Bacteria</taxon>
        <taxon>Pseudomonadati</taxon>
        <taxon>Pseudomonadota</taxon>
        <taxon>Betaproteobacteria</taxon>
        <taxon>Burkholderiales</taxon>
        <taxon>Sphaerotilaceae</taxon>
        <taxon>Roseateles</taxon>
    </lineage>
</organism>
<comment type="caution">
    <text evidence="2">The sequence shown here is derived from an EMBL/GenBank/DDBJ whole genome shotgun (WGS) entry which is preliminary data.</text>
</comment>
<dbReference type="InterPro" id="IPR055013">
    <property type="entry name" value="CzcI"/>
</dbReference>
<accession>A0ABW7FZ17</accession>
<protein>
    <submittedName>
        <fullName evidence="2">Cation efflux protein, CzcI family</fullName>
    </submittedName>
</protein>
<keyword evidence="1" id="KW-0732">Signal</keyword>
<gene>
    <name evidence="2" type="primary">czcI</name>
    <name evidence="2" type="ORF">ACG0Z6_15025</name>
</gene>
<keyword evidence="3" id="KW-1185">Reference proteome</keyword>
<evidence type="ECO:0000313" key="3">
    <source>
        <dbReference type="Proteomes" id="UP001606099"/>
    </source>
</evidence>